<organism evidence="1 2">
    <name type="scientific">Sphaeramia orbicularis</name>
    <name type="common">orbiculate cardinalfish</name>
    <dbReference type="NCBI Taxonomy" id="375764"/>
    <lineage>
        <taxon>Eukaryota</taxon>
        <taxon>Metazoa</taxon>
        <taxon>Chordata</taxon>
        <taxon>Craniata</taxon>
        <taxon>Vertebrata</taxon>
        <taxon>Euteleostomi</taxon>
        <taxon>Actinopterygii</taxon>
        <taxon>Neopterygii</taxon>
        <taxon>Teleostei</taxon>
        <taxon>Neoteleostei</taxon>
        <taxon>Acanthomorphata</taxon>
        <taxon>Gobiaria</taxon>
        <taxon>Kurtiformes</taxon>
        <taxon>Apogonoidei</taxon>
        <taxon>Apogonidae</taxon>
        <taxon>Apogoninae</taxon>
        <taxon>Sphaeramia</taxon>
    </lineage>
</organism>
<dbReference type="AlphaFoldDB" id="A0A673A602"/>
<dbReference type="InParanoid" id="A0A673A602"/>
<accession>A0A673A602</accession>
<reference evidence="1" key="2">
    <citation type="submission" date="2025-08" db="UniProtKB">
        <authorList>
            <consortium name="Ensembl"/>
        </authorList>
    </citation>
    <scope>IDENTIFICATION</scope>
</reference>
<sequence>QSTDGICSTVIKCKAAVAWEPNKPVVMEEVEAAPPQDGEVWIKVKKRKDAHNRTTDDE</sequence>
<evidence type="ECO:0000313" key="2">
    <source>
        <dbReference type="Proteomes" id="UP000472271"/>
    </source>
</evidence>
<protein>
    <submittedName>
        <fullName evidence="1">Uncharacterized protein</fullName>
    </submittedName>
</protein>
<evidence type="ECO:0000313" key="1">
    <source>
        <dbReference type="Ensembl" id="ENSSORP00005024940.1"/>
    </source>
</evidence>
<dbReference type="Proteomes" id="UP000472271">
    <property type="component" value="Chromosome 12"/>
</dbReference>
<dbReference type="SUPFAM" id="SSF50129">
    <property type="entry name" value="GroES-like"/>
    <property type="match status" value="1"/>
</dbReference>
<name>A0A673A602_9TELE</name>
<keyword evidence="2" id="KW-1185">Reference proteome</keyword>
<reference evidence="1" key="1">
    <citation type="submission" date="2019-06" db="EMBL/GenBank/DDBJ databases">
        <authorList>
            <consortium name="Wellcome Sanger Institute Data Sharing"/>
        </authorList>
    </citation>
    <scope>NUCLEOTIDE SEQUENCE [LARGE SCALE GENOMIC DNA]</scope>
</reference>
<reference evidence="1" key="3">
    <citation type="submission" date="2025-09" db="UniProtKB">
        <authorList>
            <consortium name="Ensembl"/>
        </authorList>
    </citation>
    <scope>IDENTIFICATION</scope>
</reference>
<dbReference type="Gene3D" id="3.90.180.10">
    <property type="entry name" value="Medium-chain alcohol dehydrogenases, catalytic domain"/>
    <property type="match status" value="1"/>
</dbReference>
<dbReference type="InterPro" id="IPR011032">
    <property type="entry name" value="GroES-like_sf"/>
</dbReference>
<dbReference type="Ensembl" id="ENSSORT00005025683.1">
    <property type="protein sequence ID" value="ENSSORP00005024940.1"/>
    <property type="gene ID" value="ENSSORG00005012012.1"/>
</dbReference>
<proteinExistence type="predicted"/>